<sequence>MHSNSNRKSLLIILSVASIVISATLFISIFARGYRLDPNNGFKLKVTGLLSATSKPKSASVYVDDLLVTATDDTLNLNPGNYQIKISKDGYYAWKKNIEIKPELVYQADAQLFRSSFDLKPITQGKIINPVVSPDSTKIIYAVASTSATSKENGLYLLELTELPLLMSKNTQRFLSPNLPYLDWSKYSFEFSPNSKQILATSKTNPNVYLISLDQTLDSKNLFDISSRLPQIKKDWQNIQSQTIQNKLEKLPLELKSVIATDSTVLAFNTSEDKILYQASESATLSERFITPPPTQSTQAQQRTLQKDSYYIYDFKDDTNFLIGNTAISQISWIPYSNNLVFIQDKSIGVVEYDHTNYQSVYSTEYLPPKILLPTPDGYRLIISISTSKNNPENLFSVTIKDR</sequence>
<reference evidence="3 4" key="1">
    <citation type="journal article" date="2015" name="Nature">
        <title>rRNA introns, odd ribosomes, and small enigmatic genomes across a large radiation of phyla.</title>
        <authorList>
            <person name="Brown C.T."/>
            <person name="Hug L.A."/>
            <person name="Thomas B.C."/>
            <person name="Sharon I."/>
            <person name="Castelle C.J."/>
            <person name="Singh A."/>
            <person name="Wilkins M.J."/>
            <person name="Williams K.H."/>
            <person name="Banfield J.F."/>
        </authorList>
    </citation>
    <scope>NUCLEOTIDE SEQUENCE [LARGE SCALE GENOMIC DNA]</scope>
</reference>
<keyword evidence="1" id="KW-0812">Transmembrane</keyword>
<evidence type="ECO:0000313" key="3">
    <source>
        <dbReference type="EMBL" id="KKQ50864.1"/>
    </source>
</evidence>
<dbReference type="Proteomes" id="UP000034231">
    <property type="component" value="Unassembled WGS sequence"/>
</dbReference>
<gene>
    <name evidence="3" type="ORF">US68_C0001G0063</name>
</gene>
<evidence type="ECO:0000256" key="1">
    <source>
        <dbReference type="SAM" id="Phobius"/>
    </source>
</evidence>
<organism evidence="3 4">
    <name type="scientific">Candidatus Shapirobacteria bacterium GW2011_GWE1_38_10</name>
    <dbReference type="NCBI Taxonomy" id="1618488"/>
    <lineage>
        <taxon>Bacteria</taxon>
        <taxon>Candidatus Shapironibacteriota</taxon>
    </lineage>
</organism>
<comment type="caution">
    <text evidence="3">The sequence shown here is derived from an EMBL/GenBank/DDBJ whole genome shotgun (WGS) entry which is preliminary data.</text>
</comment>
<keyword evidence="1" id="KW-1133">Transmembrane helix</keyword>
<dbReference type="Gene3D" id="2.120.10.30">
    <property type="entry name" value="TolB, C-terminal domain"/>
    <property type="match status" value="1"/>
</dbReference>
<dbReference type="InterPro" id="IPR013229">
    <property type="entry name" value="PEGA"/>
</dbReference>
<dbReference type="InterPro" id="IPR011042">
    <property type="entry name" value="6-blade_b-propeller_TolB-like"/>
</dbReference>
<name>A0A0G0KNV4_9BACT</name>
<keyword evidence="1" id="KW-0472">Membrane</keyword>
<protein>
    <recommendedName>
        <fullName evidence="2">PEGA domain-containing protein</fullName>
    </recommendedName>
</protein>
<feature type="domain" description="PEGA" evidence="2">
    <location>
        <begin position="48"/>
        <end position="112"/>
    </location>
</feature>
<feature type="transmembrane region" description="Helical" evidence="1">
    <location>
        <begin position="12"/>
        <end position="31"/>
    </location>
</feature>
<dbReference type="SUPFAM" id="SSF82171">
    <property type="entry name" value="DPP6 N-terminal domain-like"/>
    <property type="match status" value="1"/>
</dbReference>
<dbReference type="AlphaFoldDB" id="A0A0G0KNV4"/>
<dbReference type="EMBL" id="LBTX01000001">
    <property type="protein sequence ID" value="KKQ50864.1"/>
    <property type="molecule type" value="Genomic_DNA"/>
</dbReference>
<dbReference type="Pfam" id="PF08308">
    <property type="entry name" value="PEGA"/>
    <property type="match status" value="1"/>
</dbReference>
<evidence type="ECO:0000259" key="2">
    <source>
        <dbReference type="Pfam" id="PF08308"/>
    </source>
</evidence>
<proteinExistence type="predicted"/>
<evidence type="ECO:0000313" key="4">
    <source>
        <dbReference type="Proteomes" id="UP000034231"/>
    </source>
</evidence>
<accession>A0A0G0KNV4</accession>